<reference evidence="6 7" key="1">
    <citation type="submission" date="2016-07" db="EMBL/GenBank/DDBJ databases">
        <authorList>
            <person name="Lefevre C.T."/>
        </authorList>
    </citation>
    <scope>NUCLEOTIDE SEQUENCE [LARGE SCALE GENOMIC DNA]</scope>
    <source>
        <strain evidence="6">PR1</strain>
    </source>
</reference>
<dbReference type="GO" id="GO:0000976">
    <property type="term" value="F:transcription cis-regulatory region binding"/>
    <property type="evidence" value="ECO:0007669"/>
    <property type="project" value="TreeGrafter"/>
</dbReference>
<evidence type="ECO:0000256" key="4">
    <source>
        <dbReference type="ARBA" id="ARBA00023163"/>
    </source>
</evidence>
<evidence type="ECO:0000313" key="7">
    <source>
        <dbReference type="Proteomes" id="UP000231658"/>
    </source>
</evidence>
<gene>
    <name evidence="6" type="ORF">MTBPR1_160028</name>
</gene>
<dbReference type="Pfam" id="PF03466">
    <property type="entry name" value="LysR_substrate"/>
    <property type="match status" value="1"/>
</dbReference>
<proteinExistence type="inferred from homology"/>
<evidence type="ECO:0000256" key="2">
    <source>
        <dbReference type="ARBA" id="ARBA00023015"/>
    </source>
</evidence>
<protein>
    <submittedName>
        <fullName evidence="6">Transcriptional regulator</fullName>
    </submittedName>
</protein>
<evidence type="ECO:0000313" key="6">
    <source>
        <dbReference type="EMBL" id="SCA56037.1"/>
    </source>
</evidence>
<dbReference type="STRING" id="1867952.MTBPR1_160028"/>
<dbReference type="InterPro" id="IPR036388">
    <property type="entry name" value="WH-like_DNA-bd_sf"/>
</dbReference>
<dbReference type="GO" id="GO:0003700">
    <property type="term" value="F:DNA-binding transcription factor activity"/>
    <property type="evidence" value="ECO:0007669"/>
    <property type="project" value="InterPro"/>
</dbReference>
<accession>A0A1C3RFH0</accession>
<dbReference type="FunFam" id="1.10.10.10:FF:000001">
    <property type="entry name" value="LysR family transcriptional regulator"/>
    <property type="match status" value="1"/>
</dbReference>
<dbReference type="Gene3D" id="1.10.10.10">
    <property type="entry name" value="Winged helix-like DNA-binding domain superfamily/Winged helix DNA-binding domain"/>
    <property type="match status" value="1"/>
</dbReference>
<dbReference type="InterPro" id="IPR005119">
    <property type="entry name" value="LysR_subst-bd"/>
</dbReference>
<keyword evidence="4" id="KW-0804">Transcription</keyword>
<dbReference type="Gene3D" id="3.40.190.290">
    <property type="match status" value="1"/>
</dbReference>
<dbReference type="Proteomes" id="UP000231658">
    <property type="component" value="Unassembled WGS sequence"/>
</dbReference>
<dbReference type="PROSITE" id="PS50931">
    <property type="entry name" value="HTH_LYSR"/>
    <property type="match status" value="1"/>
</dbReference>
<comment type="similarity">
    <text evidence="1">Belongs to the LysR transcriptional regulatory family.</text>
</comment>
<dbReference type="SUPFAM" id="SSF46785">
    <property type="entry name" value="Winged helix' DNA-binding domain"/>
    <property type="match status" value="1"/>
</dbReference>
<evidence type="ECO:0000259" key="5">
    <source>
        <dbReference type="PROSITE" id="PS50931"/>
    </source>
</evidence>
<evidence type="ECO:0000256" key="1">
    <source>
        <dbReference type="ARBA" id="ARBA00009437"/>
    </source>
</evidence>
<evidence type="ECO:0000256" key="3">
    <source>
        <dbReference type="ARBA" id="ARBA00023125"/>
    </source>
</evidence>
<dbReference type="InterPro" id="IPR000847">
    <property type="entry name" value="LysR_HTH_N"/>
</dbReference>
<dbReference type="PRINTS" id="PR00039">
    <property type="entry name" value="HTHLYSR"/>
</dbReference>
<dbReference type="RefSeq" id="WP_069186725.1">
    <property type="nucleotide sequence ID" value="NZ_FLYE01000008.1"/>
</dbReference>
<dbReference type="PANTHER" id="PTHR30126:SF88">
    <property type="entry name" value="TRANSCRIPTIONAL REGULATOR-RELATED"/>
    <property type="match status" value="1"/>
</dbReference>
<keyword evidence="2" id="KW-0805">Transcription regulation</keyword>
<keyword evidence="7" id="KW-1185">Reference proteome</keyword>
<name>A0A1C3RFH0_9PROT</name>
<sequence length="293" mass="32811">MTLDQLTVLCAIVENGGFRAASEKLHRSQSAISIAIKKLEDELQISLFLRNQYRPVLTDEGRSLYEKAKTVLGHAEDFTNLAEHYAQGEEPELRLAMSAIMPVENLMPIISDVTQAASATRLSLLVENLHGTMERLEDGDADIAITEFLPNEMDYEYVVLGTVEFVAVVSAASTYAAEAASLRERDLEDSVQIVVRDTSRHREKKTVGVVKATTQWMVNDFNMKKRIITSGIGWGRMPLHMVESELKSGELLLLKSSDFDPIEATIKMVRKKRKLVGPVAEKLWGLMKERAFN</sequence>
<dbReference type="AlphaFoldDB" id="A0A1C3RFH0"/>
<organism evidence="6 7">
    <name type="scientific">Candidatus Terasakiella magnetica</name>
    <dbReference type="NCBI Taxonomy" id="1867952"/>
    <lineage>
        <taxon>Bacteria</taxon>
        <taxon>Pseudomonadati</taxon>
        <taxon>Pseudomonadota</taxon>
        <taxon>Alphaproteobacteria</taxon>
        <taxon>Rhodospirillales</taxon>
        <taxon>Terasakiellaceae</taxon>
        <taxon>Terasakiella</taxon>
    </lineage>
</organism>
<dbReference type="SUPFAM" id="SSF53850">
    <property type="entry name" value="Periplasmic binding protein-like II"/>
    <property type="match status" value="1"/>
</dbReference>
<dbReference type="PANTHER" id="PTHR30126">
    <property type="entry name" value="HTH-TYPE TRANSCRIPTIONAL REGULATOR"/>
    <property type="match status" value="1"/>
</dbReference>
<dbReference type="OrthoDB" id="196624at2"/>
<dbReference type="InterPro" id="IPR036390">
    <property type="entry name" value="WH_DNA-bd_sf"/>
</dbReference>
<feature type="domain" description="HTH lysR-type" evidence="5">
    <location>
        <begin position="1"/>
        <end position="58"/>
    </location>
</feature>
<keyword evidence="3" id="KW-0238">DNA-binding</keyword>
<dbReference type="Pfam" id="PF00126">
    <property type="entry name" value="HTH_1"/>
    <property type="match status" value="1"/>
</dbReference>
<dbReference type="EMBL" id="FLYE01000008">
    <property type="protein sequence ID" value="SCA56037.1"/>
    <property type="molecule type" value="Genomic_DNA"/>
</dbReference>